<evidence type="ECO:0000313" key="2">
    <source>
        <dbReference type="EMBL" id="SKB00417.1"/>
    </source>
</evidence>
<evidence type="ECO:0000313" key="3">
    <source>
        <dbReference type="Proteomes" id="UP000190105"/>
    </source>
</evidence>
<evidence type="ECO:0000259" key="1">
    <source>
        <dbReference type="Pfam" id="PF14238"/>
    </source>
</evidence>
<dbReference type="STRING" id="1147123.SAMN05443428_14310"/>
<sequence length="450" mass="51210">MKSYNKIILLLLVLGIVLGVYAAKVMYDNKKEESKADTIELFKLDKSNIDEIKIENSKESFSIKNNNGSYDVLNVNYKMDKSAIEDIVNMISNVEAIRLISENKEDFKRYGLDNPNGQCIVNLKDGTSRKLLLGDAAPGGSSYYAEYEGKVYTISDTTGKLLLKRLEDLRDKQLSLANDNVSGIKILTAGNNVELKLEDENRWVISQPYGNGVSVDYDKVYIIIDALKNIYIENFVEDNCKDFSKYGLNKPSKEVIVIEGNNQKSMIFGNMVGNESIYFKVSDNNSVYMMSMEDYKKFDVKAFDIISACPVNPLVANINEMTVISGNEKYIFTVEKQNIDSKDSKDNSSEVKLKYKLNGKEMKEEDFLSIYNKYCTIVVDSQIKKVIKNDTESFNKPEVVIKFKLNKGLEKNINIEFIPYNEQFYKMLINGKGDFAISKSQINEFINAIR</sequence>
<organism evidence="2 3">
    <name type="scientific">Caloramator quimbayensis</name>
    <dbReference type="NCBI Taxonomy" id="1147123"/>
    <lineage>
        <taxon>Bacteria</taxon>
        <taxon>Bacillati</taxon>
        <taxon>Bacillota</taxon>
        <taxon>Clostridia</taxon>
        <taxon>Eubacteriales</taxon>
        <taxon>Clostridiaceae</taxon>
        <taxon>Caloramator</taxon>
    </lineage>
</organism>
<dbReference type="InterPro" id="IPR025641">
    <property type="entry name" value="DUF4340"/>
</dbReference>
<proteinExistence type="predicted"/>
<dbReference type="EMBL" id="FUYH01000043">
    <property type="protein sequence ID" value="SKB00417.1"/>
    <property type="molecule type" value="Genomic_DNA"/>
</dbReference>
<reference evidence="3" key="1">
    <citation type="submission" date="2017-02" db="EMBL/GenBank/DDBJ databases">
        <authorList>
            <person name="Varghese N."/>
            <person name="Submissions S."/>
        </authorList>
    </citation>
    <scope>NUCLEOTIDE SEQUENCE [LARGE SCALE GENOMIC DNA]</scope>
    <source>
        <strain evidence="3">USBA 833</strain>
    </source>
</reference>
<dbReference type="Proteomes" id="UP000190105">
    <property type="component" value="Unassembled WGS sequence"/>
</dbReference>
<protein>
    <recommendedName>
        <fullName evidence="1">DUF4340 domain-containing protein</fullName>
    </recommendedName>
</protein>
<gene>
    <name evidence="2" type="ORF">SAMN05443428_14310</name>
</gene>
<accession>A0A1T4YF07</accession>
<dbReference type="Pfam" id="PF14238">
    <property type="entry name" value="DUF4340"/>
    <property type="match status" value="1"/>
</dbReference>
<keyword evidence="3" id="KW-1185">Reference proteome</keyword>
<dbReference type="AlphaFoldDB" id="A0A1T4YF07"/>
<dbReference type="RefSeq" id="WP_179122335.1">
    <property type="nucleotide sequence ID" value="NZ_FUYH01000043.1"/>
</dbReference>
<feature type="domain" description="DUF4340" evidence="1">
    <location>
        <begin position="75"/>
        <end position="236"/>
    </location>
</feature>
<name>A0A1T4YF07_9CLOT</name>